<dbReference type="PROSITE" id="PS00802">
    <property type="entry name" value="TRANSKETOLASE_2"/>
    <property type="match status" value="1"/>
</dbReference>
<evidence type="ECO:0000256" key="8">
    <source>
        <dbReference type="ARBA" id="ARBA00022842"/>
    </source>
</evidence>
<keyword evidence="14" id="KW-1185">Reference proteome</keyword>
<reference evidence="13 14" key="1">
    <citation type="journal article" date="2016" name="C (Basel)">
        <title>Selective Growth of and Electricity Production by Marine Exoelectrogenic Bacteria in Self-Aggregated Hydrogel of Microbially Reduced Graphene Oxide.</title>
        <authorList>
            <person name="Yoshida N."/>
            <person name="Goto Y."/>
            <person name="Miyata Y."/>
        </authorList>
    </citation>
    <scope>NUCLEOTIDE SEQUENCE [LARGE SCALE GENOMIC DNA]</scope>
    <source>
        <strain evidence="13 14">NIT-T3</strain>
    </source>
</reference>
<dbReference type="InterPro" id="IPR049557">
    <property type="entry name" value="Transketolase_CS"/>
</dbReference>
<gene>
    <name evidence="13" type="ORF">DESUT3_03060</name>
</gene>
<dbReference type="Proteomes" id="UP001319827">
    <property type="component" value="Chromosome"/>
</dbReference>
<proteinExistence type="inferred from homology"/>
<evidence type="ECO:0000256" key="4">
    <source>
        <dbReference type="ARBA" id="ARBA00011738"/>
    </source>
</evidence>
<protein>
    <recommendedName>
        <fullName evidence="5 11">Transketolase</fullName>
        <ecNumber evidence="5 11">2.2.1.1</ecNumber>
    </recommendedName>
</protein>
<keyword evidence="9" id="KW-0786">Thiamine pyrophosphate</keyword>
<dbReference type="InterPro" id="IPR033247">
    <property type="entry name" value="Transketolase_fam"/>
</dbReference>
<evidence type="ECO:0000256" key="7">
    <source>
        <dbReference type="ARBA" id="ARBA00022723"/>
    </source>
</evidence>
<dbReference type="SMART" id="SM00861">
    <property type="entry name" value="Transket_pyr"/>
    <property type="match status" value="1"/>
</dbReference>
<dbReference type="SUPFAM" id="SSF52922">
    <property type="entry name" value="TK C-terminal domain-like"/>
    <property type="match status" value="1"/>
</dbReference>
<dbReference type="InterPro" id="IPR029061">
    <property type="entry name" value="THDP-binding"/>
</dbReference>
<dbReference type="InterPro" id="IPR005478">
    <property type="entry name" value="Transketolase_bac-like"/>
</dbReference>
<dbReference type="InterPro" id="IPR055152">
    <property type="entry name" value="Transketolase-like_C_2"/>
</dbReference>
<dbReference type="EC" id="2.2.1.1" evidence="5 11"/>
<evidence type="ECO:0000259" key="12">
    <source>
        <dbReference type="SMART" id="SM00861"/>
    </source>
</evidence>
<dbReference type="InterPro" id="IPR009014">
    <property type="entry name" value="Transketo_C/PFOR_II"/>
</dbReference>
<organism evidence="13 14">
    <name type="scientific">Desulfuromonas versatilis</name>
    <dbReference type="NCBI Taxonomy" id="2802975"/>
    <lineage>
        <taxon>Bacteria</taxon>
        <taxon>Pseudomonadati</taxon>
        <taxon>Thermodesulfobacteriota</taxon>
        <taxon>Desulfuromonadia</taxon>
        <taxon>Desulfuromonadales</taxon>
        <taxon>Desulfuromonadaceae</taxon>
        <taxon>Desulfuromonas</taxon>
    </lineage>
</organism>
<dbReference type="PANTHER" id="PTHR43522">
    <property type="entry name" value="TRANSKETOLASE"/>
    <property type="match status" value="1"/>
</dbReference>
<sequence length="713" mass="77471">MTGPSPASKVLHPLLAELQERSGIVTESASRPFSDFDTRCVNALRALALDMVEQADSGHPGMPLGAAPMAYVLWTRHLRCNPKNPAWPDRDRFILSAGHGSALLYALLHLSGYELSLEELKRFRQWESLTPGHPERGETPGVEVTTGPLGQGFANGVGMAIAERYLAARFNRPGFEVVGHHTYGICSDGDLMEGIAAEAASLAGHLGLGRLIFLYDDNHISLAADTRLSFTEDVGRRFEAYGWQVLRVADGNDLSAIDRALAEARRENARPSLVMVSTHIGFGSPRFQDRFEAHGAPLGAEEVRATKRNLGWPEEPPFHLPEELIAQFRQAVERGAKLEAAWAAMMHEYDDRWPDLREKWGRAIRGELPPGWDRDIPRFAADHKPIATRSAGGQVLNAIAPRVFNLIGGSADLDPSTKTALKGRGCFQRPGCGSDSLQGAEKGEWGYAGANIAFGVREHAMGGILNGMAAHGGIIPFGSTFLIFSDYLRPALRLAALSRLAVKYVFTHDSTAVGEDGPTHQPIEQLASFRAMPNLTVIRPADANEVAEAWKVAMQIDDGPVLLVMSRQNLPVLDRSQLAPAVGLRRGGYVLADPPQGSPELILIATGSEVHPALAAWRQLIAEGRRVRLVGMPSCELFDKQSREYRDRVLPPQVTARLAVEAGASLGWYRYVGLQGEVVGLDRFGASAPGEVTLAQFGFTAENILRRALGMLG</sequence>
<accession>A0ABN6DSU4</accession>
<dbReference type="CDD" id="cd07033">
    <property type="entry name" value="TPP_PYR_DXS_TK_like"/>
    <property type="match status" value="1"/>
</dbReference>
<evidence type="ECO:0000256" key="11">
    <source>
        <dbReference type="NCBIfam" id="TIGR00232"/>
    </source>
</evidence>
<dbReference type="InterPro" id="IPR005475">
    <property type="entry name" value="Transketolase-like_Pyr-bd"/>
</dbReference>
<reference evidence="13 14" key="2">
    <citation type="journal article" date="2021" name="Int. J. Syst. Evol. Microbiol.">
        <title>Isolation and Polyphasic Characterization of Desulfuromonas versatilis sp. Nov., an Electrogenic Bacteria Capable of Versatile Metabolism Isolated from a Graphene Oxide-Reducing Enrichment Culture.</title>
        <authorList>
            <person name="Xie L."/>
            <person name="Yoshida N."/>
            <person name="Ishii S."/>
            <person name="Meng L."/>
        </authorList>
    </citation>
    <scope>NUCLEOTIDE SEQUENCE [LARGE SCALE GENOMIC DNA]</scope>
    <source>
        <strain evidence="13 14">NIT-T3</strain>
    </source>
</reference>
<evidence type="ECO:0000256" key="6">
    <source>
        <dbReference type="ARBA" id="ARBA00022679"/>
    </source>
</evidence>
<dbReference type="SUPFAM" id="SSF52518">
    <property type="entry name" value="Thiamin diphosphate-binding fold (THDP-binding)"/>
    <property type="match status" value="2"/>
</dbReference>
<name>A0ABN6DSU4_9BACT</name>
<evidence type="ECO:0000256" key="1">
    <source>
        <dbReference type="ARBA" id="ARBA00001946"/>
    </source>
</evidence>
<dbReference type="PANTHER" id="PTHR43522:SF2">
    <property type="entry name" value="TRANSKETOLASE 1-RELATED"/>
    <property type="match status" value="1"/>
</dbReference>
<dbReference type="EMBL" id="AP024355">
    <property type="protein sequence ID" value="BCR03237.1"/>
    <property type="molecule type" value="Genomic_DNA"/>
</dbReference>
<evidence type="ECO:0000256" key="5">
    <source>
        <dbReference type="ARBA" id="ARBA00013152"/>
    </source>
</evidence>
<evidence type="ECO:0000313" key="14">
    <source>
        <dbReference type="Proteomes" id="UP001319827"/>
    </source>
</evidence>
<evidence type="ECO:0000256" key="3">
    <source>
        <dbReference type="ARBA" id="ARBA00007131"/>
    </source>
</evidence>
<evidence type="ECO:0000256" key="9">
    <source>
        <dbReference type="ARBA" id="ARBA00023052"/>
    </source>
</evidence>
<dbReference type="Pfam" id="PF00456">
    <property type="entry name" value="Transketolase_N"/>
    <property type="match status" value="1"/>
</dbReference>
<dbReference type="CDD" id="cd02012">
    <property type="entry name" value="TPP_TK"/>
    <property type="match status" value="1"/>
</dbReference>
<comment type="catalytic activity">
    <reaction evidence="10">
        <text>D-sedoheptulose 7-phosphate + D-glyceraldehyde 3-phosphate = aldehydo-D-ribose 5-phosphate + D-xylulose 5-phosphate</text>
        <dbReference type="Rhea" id="RHEA:10508"/>
        <dbReference type="ChEBI" id="CHEBI:57483"/>
        <dbReference type="ChEBI" id="CHEBI:57737"/>
        <dbReference type="ChEBI" id="CHEBI:58273"/>
        <dbReference type="ChEBI" id="CHEBI:59776"/>
        <dbReference type="EC" id="2.2.1.1"/>
    </reaction>
</comment>
<keyword evidence="6" id="KW-0808">Transferase</keyword>
<dbReference type="InterPro" id="IPR020826">
    <property type="entry name" value="Transketolase_BS"/>
</dbReference>
<comment type="cofactor">
    <cofactor evidence="1">
        <name>Mg(2+)</name>
        <dbReference type="ChEBI" id="CHEBI:18420"/>
    </cofactor>
</comment>
<keyword evidence="8" id="KW-0460">Magnesium</keyword>
<dbReference type="Gene3D" id="3.40.50.970">
    <property type="match status" value="2"/>
</dbReference>
<dbReference type="PROSITE" id="PS00801">
    <property type="entry name" value="TRANSKETOLASE_1"/>
    <property type="match status" value="1"/>
</dbReference>
<dbReference type="Pfam" id="PF22613">
    <property type="entry name" value="Transketolase_C_1"/>
    <property type="match status" value="1"/>
</dbReference>
<feature type="domain" description="Transketolase-like pyrimidine-binding" evidence="12">
    <location>
        <begin position="386"/>
        <end position="572"/>
    </location>
</feature>
<comment type="cofactor">
    <cofactor evidence="2">
        <name>thiamine diphosphate</name>
        <dbReference type="ChEBI" id="CHEBI:58937"/>
    </cofactor>
</comment>
<dbReference type="Gene3D" id="3.40.50.920">
    <property type="match status" value="1"/>
</dbReference>
<evidence type="ECO:0000313" key="13">
    <source>
        <dbReference type="EMBL" id="BCR03237.1"/>
    </source>
</evidence>
<evidence type="ECO:0000256" key="2">
    <source>
        <dbReference type="ARBA" id="ARBA00001964"/>
    </source>
</evidence>
<dbReference type="NCBIfam" id="TIGR00232">
    <property type="entry name" value="tktlase_bact"/>
    <property type="match status" value="1"/>
</dbReference>
<dbReference type="Pfam" id="PF02779">
    <property type="entry name" value="Transket_pyr"/>
    <property type="match status" value="1"/>
</dbReference>
<keyword evidence="7" id="KW-0479">Metal-binding</keyword>
<comment type="subunit">
    <text evidence="4">Homodimer.</text>
</comment>
<dbReference type="InterPro" id="IPR005474">
    <property type="entry name" value="Transketolase_N"/>
</dbReference>
<evidence type="ECO:0000256" key="10">
    <source>
        <dbReference type="ARBA" id="ARBA00049473"/>
    </source>
</evidence>
<comment type="similarity">
    <text evidence="3">Belongs to the transketolase family.</text>
</comment>